<evidence type="ECO:0000313" key="3">
    <source>
        <dbReference type="Proteomes" id="UP000283269"/>
    </source>
</evidence>
<organism evidence="2 3">
    <name type="scientific">Psilocybe cyanescens</name>
    <dbReference type="NCBI Taxonomy" id="93625"/>
    <lineage>
        <taxon>Eukaryota</taxon>
        <taxon>Fungi</taxon>
        <taxon>Dikarya</taxon>
        <taxon>Basidiomycota</taxon>
        <taxon>Agaricomycotina</taxon>
        <taxon>Agaricomycetes</taxon>
        <taxon>Agaricomycetidae</taxon>
        <taxon>Agaricales</taxon>
        <taxon>Agaricineae</taxon>
        <taxon>Strophariaceae</taxon>
        <taxon>Psilocybe</taxon>
    </lineage>
</organism>
<dbReference type="Proteomes" id="UP000283269">
    <property type="component" value="Unassembled WGS sequence"/>
</dbReference>
<keyword evidence="3" id="KW-1185">Reference proteome</keyword>
<dbReference type="EMBL" id="NHYD01002207">
    <property type="protein sequence ID" value="PPQ87806.1"/>
    <property type="molecule type" value="Genomic_DNA"/>
</dbReference>
<feature type="region of interest" description="Disordered" evidence="1">
    <location>
        <begin position="35"/>
        <end position="58"/>
    </location>
</feature>
<dbReference type="InParanoid" id="A0A409XAL1"/>
<protein>
    <submittedName>
        <fullName evidence="2">Uncharacterized protein</fullName>
    </submittedName>
</protein>
<evidence type="ECO:0000256" key="1">
    <source>
        <dbReference type="SAM" id="MobiDB-lite"/>
    </source>
</evidence>
<evidence type="ECO:0000313" key="2">
    <source>
        <dbReference type="EMBL" id="PPQ87806.1"/>
    </source>
</evidence>
<name>A0A409XAL1_PSICY</name>
<sequence>MSRINDQRSINGQPPCHPSPTIFVTSLCPIILSSRTRPQPHASRDTSKNCKSSSASDTPCILKKPFNRAISALYRFSTSYMTMR</sequence>
<comment type="caution">
    <text evidence="2">The sequence shown here is derived from an EMBL/GenBank/DDBJ whole genome shotgun (WGS) entry which is preliminary data.</text>
</comment>
<reference evidence="2 3" key="1">
    <citation type="journal article" date="2018" name="Evol. Lett.">
        <title>Horizontal gene cluster transfer increased hallucinogenic mushroom diversity.</title>
        <authorList>
            <person name="Reynolds H.T."/>
            <person name="Vijayakumar V."/>
            <person name="Gluck-Thaler E."/>
            <person name="Korotkin H.B."/>
            <person name="Matheny P.B."/>
            <person name="Slot J.C."/>
        </authorList>
    </citation>
    <scope>NUCLEOTIDE SEQUENCE [LARGE SCALE GENOMIC DNA]</scope>
    <source>
        <strain evidence="2 3">2631</strain>
    </source>
</reference>
<dbReference type="AlphaFoldDB" id="A0A409XAL1"/>
<accession>A0A409XAL1</accession>
<proteinExistence type="predicted"/>
<gene>
    <name evidence="2" type="ORF">CVT25_008851</name>
</gene>